<reference evidence="1 2" key="1">
    <citation type="submission" date="2024-07" db="EMBL/GenBank/DDBJ databases">
        <authorList>
            <person name="Dulla G.F.J."/>
            <person name="Delorm J.G."/>
        </authorList>
    </citation>
    <scope>NUCLEOTIDE SEQUENCE [LARGE SCALE GENOMIC DNA]</scope>
    <source>
        <strain evidence="1 2">JGD 233</strain>
    </source>
</reference>
<comment type="caution">
    <text evidence="1">The sequence shown here is derived from an EMBL/GenBank/DDBJ whole genome shotgun (WGS) entry which is preliminary data.</text>
</comment>
<accession>A0ABV3N415</accession>
<dbReference type="EMBL" id="JBFKZN010000007">
    <property type="protein sequence ID" value="MEW5290564.1"/>
    <property type="molecule type" value="Genomic_DNA"/>
</dbReference>
<organism evidence="1 2">
    <name type="scientific">Erwinia papayae</name>
    <dbReference type="NCBI Taxonomy" id="206499"/>
    <lineage>
        <taxon>Bacteria</taxon>
        <taxon>Pseudomonadati</taxon>
        <taxon>Pseudomonadota</taxon>
        <taxon>Gammaproteobacteria</taxon>
        <taxon>Enterobacterales</taxon>
        <taxon>Erwiniaceae</taxon>
        <taxon>Erwinia</taxon>
    </lineage>
</organism>
<evidence type="ECO:0000313" key="1">
    <source>
        <dbReference type="EMBL" id="MEW5290564.1"/>
    </source>
</evidence>
<protein>
    <submittedName>
        <fullName evidence="1">Uncharacterized protein</fullName>
    </submittedName>
</protein>
<dbReference type="Proteomes" id="UP001554567">
    <property type="component" value="Unassembled WGS sequence"/>
</dbReference>
<proteinExistence type="predicted"/>
<evidence type="ECO:0000313" key="2">
    <source>
        <dbReference type="Proteomes" id="UP001554567"/>
    </source>
</evidence>
<gene>
    <name evidence="1" type="ORF">ABW286_15460</name>
</gene>
<dbReference type="RefSeq" id="WP_200871590.1">
    <property type="nucleotide sequence ID" value="NZ_JBFKZN010000007.1"/>
</dbReference>
<sequence>MAIKNRLGDRFNTLRMRHGFPLPIDKGQTAILWRNRTTTAQPDLPDKISFTPPLVPEYAAGCQDKRRKIHH</sequence>
<keyword evidence="2" id="KW-1185">Reference proteome</keyword>
<name>A0ABV3N415_9GAMM</name>